<name>A0A8C6HV66_MUSSI</name>
<evidence type="ECO:0000256" key="1">
    <source>
        <dbReference type="ARBA" id="ARBA00023054"/>
    </source>
</evidence>
<reference evidence="2" key="1">
    <citation type="submission" date="2025-08" db="UniProtKB">
        <authorList>
            <consortium name="Ensembl"/>
        </authorList>
    </citation>
    <scope>IDENTIFICATION</scope>
</reference>
<dbReference type="PANTHER" id="PTHR18870">
    <property type="entry name" value="PROTEIN TAG-278-RELATED"/>
    <property type="match status" value="1"/>
</dbReference>
<organism evidence="2 3">
    <name type="scientific">Mus spicilegus</name>
    <name type="common">Mound-building mouse</name>
    <dbReference type="NCBI Taxonomy" id="10103"/>
    <lineage>
        <taxon>Eukaryota</taxon>
        <taxon>Metazoa</taxon>
        <taxon>Chordata</taxon>
        <taxon>Craniata</taxon>
        <taxon>Vertebrata</taxon>
        <taxon>Euteleostomi</taxon>
        <taxon>Mammalia</taxon>
        <taxon>Eutheria</taxon>
        <taxon>Euarchontoglires</taxon>
        <taxon>Glires</taxon>
        <taxon>Rodentia</taxon>
        <taxon>Myomorpha</taxon>
        <taxon>Muroidea</taxon>
        <taxon>Muridae</taxon>
        <taxon>Murinae</taxon>
        <taxon>Mus</taxon>
        <taxon>Mus</taxon>
    </lineage>
</organism>
<evidence type="ECO:0008006" key="4">
    <source>
        <dbReference type="Google" id="ProtNLM"/>
    </source>
</evidence>
<protein>
    <recommendedName>
        <fullName evidence="4">Family with sequence similarity 184 member A</fullName>
    </recommendedName>
</protein>
<dbReference type="PANTHER" id="PTHR18870:SF7">
    <property type="entry name" value="PROTEIN FAM184A"/>
    <property type="match status" value="1"/>
</dbReference>
<dbReference type="Proteomes" id="UP000694415">
    <property type="component" value="Unplaced"/>
</dbReference>
<reference evidence="2" key="2">
    <citation type="submission" date="2025-09" db="UniProtKB">
        <authorList>
            <consortium name="Ensembl"/>
        </authorList>
    </citation>
    <scope>IDENTIFICATION</scope>
</reference>
<proteinExistence type="predicted"/>
<dbReference type="AlphaFoldDB" id="A0A8C6HV66"/>
<keyword evidence="3" id="KW-1185">Reference proteome</keyword>
<evidence type="ECO:0000313" key="2">
    <source>
        <dbReference type="Ensembl" id="ENSMSIP00000026570.1"/>
    </source>
</evidence>
<evidence type="ECO:0000313" key="3">
    <source>
        <dbReference type="Proteomes" id="UP000694415"/>
    </source>
</evidence>
<dbReference type="GO" id="GO:0005615">
    <property type="term" value="C:extracellular space"/>
    <property type="evidence" value="ECO:0007669"/>
    <property type="project" value="TreeGrafter"/>
</dbReference>
<keyword evidence="1" id="KW-0175">Coiled coil</keyword>
<sequence>MTADHLREKNIMRADFNKTNELLKEINAALQVSLEDMEEKYLMRESRPEDIQMIAELKSLLTERDQVIKKLIEDNKFYQLELVNRETNFNKIFNTSPTVGVINPLAKVSVRCMCMNSSNVTAGLSIAHCCVPCNSPRDVLLRVKLPRWLLQTPSARSGLPGTSHSD</sequence>
<accession>A0A8C6HV66</accession>
<dbReference type="GeneTree" id="ENSGT00530000063669"/>
<dbReference type="Ensembl" id="ENSMSIT00000033504.1">
    <property type="protein sequence ID" value="ENSMSIP00000026570.1"/>
    <property type="gene ID" value="ENSMSIG00000022421.1"/>
</dbReference>